<evidence type="ECO:0000256" key="1">
    <source>
        <dbReference type="ARBA" id="ARBA00023125"/>
    </source>
</evidence>
<protein>
    <submittedName>
        <fullName evidence="4">TetR/AcrR family transcriptional regulator</fullName>
    </submittedName>
</protein>
<dbReference type="Pfam" id="PF00440">
    <property type="entry name" value="TetR_N"/>
    <property type="match status" value="1"/>
</dbReference>
<dbReference type="PROSITE" id="PS50977">
    <property type="entry name" value="HTH_TETR_2"/>
    <property type="match status" value="1"/>
</dbReference>
<gene>
    <name evidence="4" type="ORF">NQV15_11125</name>
</gene>
<dbReference type="RefSeq" id="WP_232399926.1">
    <property type="nucleotide sequence ID" value="NZ_CP102173.1"/>
</dbReference>
<dbReference type="PANTHER" id="PTHR30055:SF241">
    <property type="entry name" value="TRANSCRIPTIONAL REGULATORY PROTEIN"/>
    <property type="match status" value="1"/>
</dbReference>
<organism evidence="4 5">
    <name type="scientific">Aeromicrobium wangtongii</name>
    <dbReference type="NCBI Taxonomy" id="2969247"/>
    <lineage>
        <taxon>Bacteria</taxon>
        <taxon>Bacillati</taxon>
        <taxon>Actinomycetota</taxon>
        <taxon>Actinomycetes</taxon>
        <taxon>Propionibacteriales</taxon>
        <taxon>Nocardioidaceae</taxon>
        <taxon>Aeromicrobium</taxon>
    </lineage>
</organism>
<sequence>MSDSSPARPAVRRRAATRERLLDAAREVLAREGIQGASVEHICDQAGFTRGAFYSNFGSKDDLVLALLDQERERMFTALRAAADPASYEGLDVVEAFGVMIDRFLLMQPQDREWFLVNAEFQLRGVRDDAVGRAFVEAWRQVRADFEDFMSTVLQTLRLRLTVSVSHAATILMGTYESALREALIEDRPIDLGLLKGTLPLLLLTVTEPAV</sequence>
<feature type="domain" description="HTH tetR-type" evidence="3">
    <location>
        <begin position="15"/>
        <end position="75"/>
    </location>
</feature>
<dbReference type="PANTHER" id="PTHR30055">
    <property type="entry name" value="HTH-TYPE TRANSCRIPTIONAL REGULATOR RUTR"/>
    <property type="match status" value="1"/>
</dbReference>
<keyword evidence="1 2" id="KW-0238">DNA-binding</keyword>
<dbReference type="EMBL" id="CP102173">
    <property type="protein sequence ID" value="UUP12406.1"/>
    <property type="molecule type" value="Genomic_DNA"/>
</dbReference>
<dbReference type="InterPro" id="IPR001647">
    <property type="entry name" value="HTH_TetR"/>
</dbReference>
<dbReference type="Proteomes" id="UP001316184">
    <property type="component" value="Chromosome"/>
</dbReference>
<dbReference type="InterPro" id="IPR009057">
    <property type="entry name" value="Homeodomain-like_sf"/>
</dbReference>
<name>A0ABY5M5G9_9ACTN</name>
<accession>A0ABY5M5G9</accession>
<dbReference type="InterPro" id="IPR050109">
    <property type="entry name" value="HTH-type_TetR-like_transc_reg"/>
</dbReference>
<dbReference type="SUPFAM" id="SSF46689">
    <property type="entry name" value="Homeodomain-like"/>
    <property type="match status" value="1"/>
</dbReference>
<dbReference type="PRINTS" id="PR00455">
    <property type="entry name" value="HTHTETR"/>
</dbReference>
<evidence type="ECO:0000313" key="4">
    <source>
        <dbReference type="EMBL" id="UUP12406.1"/>
    </source>
</evidence>
<dbReference type="Gene3D" id="1.10.357.10">
    <property type="entry name" value="Tetracycline Repressor, domain 2"/>
    <property type="match status" value="1"/>
</dbReference>
<feature type="DNA-binding region" description="H-T-H motif" evidence="2">
    <location>
        <begin position="38"/>
        <end position="57"/>
    </location>
</feature>
<reference evidence="4 5" key="1">
    <citation type="submission" date="2022-08" db="EMBL/GenBank/DDBJ databases">
        <title>novel species in genus Aeromicrobium.</title>
        <authorList>
            <person name="Ye L."/>
        </authorList>
    </citation>
    <scope>NUCLEOTIDE SEQUENCE [LARGE SCALE GENOMIC DNA]</scope>
    <source>
        <strain evidence="5">zg-Y1379</strain>
    </source>
</reference>
<evidence type="ECO:0000256" key="2">
    <source>
        <dbReference type="PROSITE-ProRule" id="PRU00335"/>
    </source>
</evidence>
<evidence type="ECO:0000313" key="5">
    <source>
        <dbReference type="Proteomes" id="UP001316184"/>
    </source>
</evidence>
<proteinExistence type="predicted"/>
<evidence type="ECO:0000259" key="3">
    <source>
        <dbReference type="PROSITE" id="PS50977"/>
    </source>
</evidence>
<keyword evidence="5" id="KW-1185">Reference proteome</keyword>